<gene>
    <name evidence="1" type="ORF">A9Q02_21770</name>
</gene>
<comment type="caution">
    <text evidence="1">The sequence shown here is derived from an EMBL/GenBank/DDBJ whole genome shotgun (WGS) entry which is preliminary data.</text>
</comment>
<dbReference type="Proteomes" id="UP000220922">
    <property type="component" value="Unassembled WGS sequence"/>
</dbReference>
<evidence type="ECO:0000313" key="2">
    <source>
        <dbReference type="Proteomes" id="UP000220922"/>
    </source>
</evidence>
<dbReference type="EMBL" id="LYXE01000043">
    <property type="protein sequence ID" value="PDW00403.1"/>
    <property type="molecule type" value="Genomic_DNA"/>
</dbReference>
<name>A0A2H3LD09_9CHLR</name>
<organism evidence="1 2">
    <name type="scientific">Candidatus Chloroploca asiatica</name>
    <dbReference type="NCBI Taxonomy" id="1506545"/>
    <lineage>
        <taxon>Bacteria</taxon>
        <taxon>Bacillati</taxon>
        <taxon>Chloroflexota</taxon>
        <taxon>Chloroflexia</taxon>
        <taxon>Chloroflexales</taxon>
        <taxon>Chloroflexineae</taxon>
        <taxon>Oscillochloridaceae</taxon>
        <taxon>Candidatus Chloroploca</taxon>
    </lineage>
</organism>
<evidence type="ECO:0000313" key="1">
    <source>
        <dbReference type="EMBL" id="PDW00403.1"/>
    </source>
</evidence>
<accession>A0A2H3LD09</accession>
<proteinExistence type="predicted"/>
<keyword evidence="2" id="KW-1185">Reference proteome</keyword>
<dbReference type="AlphaFoldDB" id="A0A2H3LD09"/>
<sequence length="660" mass="73000">MFGKSLEVAVGVEGSLYFAQEPPIPEDSAVQQAIVASELPLALSVGAIGRASYRYDRLYALDASPGWYTQALDAGLRSDFLGVVQTGRIRKLKEEINQWLKQMGRYIVPLTSPPLQVKVAGERLAINPAEIVSVFPPDNSLGHYTTVLPHIAFKRDTLPWERGIVMGADVSLEKQLKKIPWLALLVLNEDEFLTDAGTPPDSVKTSQEAEGGYVKTTNDLVQETAKGAYWPPTLHQDEDAGERFKVIYVRKDVLQKLLPNAKALTWLAHARRSRIGLKGVTKGQSIEVYNEQAVLIHQEIASADNCRLDCGALAAGSYTIEVDGVASQPFQIKPSDQIGGETAIVVANRLPKEGVRFSAQAQMVDTAQQARRAAFHQPHEPVDAALRVTPHQHMHMIGHDFPFNHLSLTLGGNLTKNSFQTIINAALKHRTTIRGTPDDMGGAGRDDVVIRMKLLFHMNSIPRRAIYGQLRSSSTQAALTALRPTLESGGYRADLFGVSWYRSPLLAGKPGKQIPDEQFPVHTADELLRYDSTYGMFDTSYAGAWELGRLLCLQNTRISVSLYRWKRTHIRSLKAMEQQYLHPHLPFQANASEKIVLPDHVETWLSEISLLKGLPFRYLVPDERMLPAVQATTSGVWRGLVMMPSGPVSNTIILVTTCAP</sequence>
<reference evidence="1 2" key="1">
    <citation type="submission" date="2016-05" db="EMBL/GenBank/DDBJ databases">
        <authorList>
            <person name="Lavstsen T."/>
            <person name="Jespersen J.S."/>
        </authorList>
    </citation>
    <scope>NUCLEOTIDE SEQUENCE [LARGE SCALE GENOMIC DNA]</scope>
    <source>
        <strain evidence="1 2">B7-9</strain>
    </source>
</reference>
<protein>
    <submittedName>
        <fullName evidence="1">Uncharacterized protein</fullName>
    </submittedName>
</protein>